<protein>
    <submittedName>
        <fullName evidence="2">Uncharacterized protein</fullName>
    </submittedName>
</protein>
<dbReference type="RefSeq" id="XP_007707576.1">
    <property type="nucleotide sequence ID" value="XM_007709386.1"/>
</dbReference>
<proteinExistence type="predicted"/>
<organism evidence="2 3">
    <name type="scientific">Cochliobolus carbonum (strain 26-R-13)</name>
    <name type="common">Maize leaf spot fungus</name>
    <name type="synonym">Bipolaris zeicola</name>
    <dbReference type="NCBI Taxonomy" id="930089"/>
    <lineage>
        <taxon>Eukaryota</taxon>
        <taxon>Fungi</taxon>
        <taxon>Dikarya</taxon>
        <taxon>Ascomycota</taxon>
        <taxon>Pezizomycotina</taxon>
        <taxon>Dothideomycetes</taxon>
        <taxon>Pleosporomycetidae</taxon>
        <taxon>Pleosporales</taxon>
        <taxon>Pleosporineae</taxon>
        <taxon>Pleosporaceae</taxon>
        <taxon>Bipolaris</taxon>
    </lineage>
</organism>
<feature type="compositionally biased region" description="Polar residues" evidence="1">
    <location>
        <begin position="139"/>
        <end position="150"/>
    </location>
</feature>
<name>W6YF09_COCC2</name>
<evidence type="ECO:0000313" key="3">
    <source>
        <dbReference type="Proteomes" id="UP000053841"/>
    </source>
</evidence>
<accession>W6YF09</accession>
<dbReference type="Proteomes" id="UP000053841">
    <property type="component" value="Unassembled WGS sequence"/>
</dbReference>
<evidence type="ECO:0000313" key="2">
    <source>
        <dbReference type="EMBL" id="EUC38082.1"/>
    </source>
</evidence>
<feature type="region of interest" description="Disordered" evidence="1">
    <location>
        <begin position="123"/>
        <end position="150"/>
    </location>
</feature>
<gene>
    <name evidence="2" type="ORF">COCCADRAFT_22431</name>
</gene>
<keyword evidence="3" id="KW-1185">Reference proteome</keyword>
<dbReference type="EMBL" id="KI964545">
    <property type="protein sequence ID" value="EUC38082.1"/>
    <property type="molecule type" value="Genomic_DNA"/>
</dbReference>
<dbReference type="KEGG" id="bze:COCCADRAFT_22431"/>
<sequence>MIHLDRDPIQDSITIERHNPDLAAQCKQQSLSVIPSLPFPAPFVLFASDLPFPAVARARGAQPPVRLSRARHQAHPHPGPRSNRSRGDEANAPNIPETTQPRKPVLFLLPTPLLPTRPPLPKATIISCKISPSPKDAQLRNQTRSPKGVK</sequence>
<dbReference type="GeneID" id="19145195"/>
<feature type="region of interest" description="Disordered" evidence="1">
    <location>
        <begin position="58"/>
        <end position="104"/>
    </location>
</feature>
<dbReference type="HOGENOM" id="CLU_1740184_0_0_1"/>
<evidence type="ECO:0000256" key="1">
    <source>
        <dbReference type="SAM" id="MobiDB-lite"/>
    </source>
</evidence>
<reference evidence="2 3" key="1">
    <citation type="journal article" date="2013" name="PLoS Genet.">
        <title>Comparative genome structure, secondary metabolite, and effector coding capacity across Cochliobolus pathogens.</title>
        <authorList>
            <person name="Condon B.J."/>
            <person name="Leng Y."/>
            <person name="Wu D."/>
            <person name="Bushley K.E."/>
            <person name="Ohm R.A."/>
            <person name="Otillar R."/>
            <person name="Martin J."/>
            <person name="Schackwitz W."/>
            <person name="Grimwood J."/>
            <person name="MohdZainudin N."/>
            <person name="Xue C."/>
            <person name="Wang R."/>
            <person name="Manning V.A."/>
            <person name="Dhillon B."/>
            <person name="Tu Z.J."/>
            <person name="Steffenson B.J."/>
            <person name="Salamov A."/>
            <person name="Sun H."/>
            <person name="Lowry S."/>
            <person name="LaButti K."/>
            <person name="Han J."/>
            <person name="Copeland A."/>
            <person name="Lindquist E."/>
            <person name="Barry K."/>
            <person name="Schmutz J."/>
            <person name="Baker S.E."/>
            <person name="Ciuffetti L.M."/>
            <person name="Grigoriev I.V."/>
            <person name="Zhong S."/>
            <person name="Turgeon B.G."/>
        </authorList>
    </citation>
    <scope>NUCLEOTIDE SEQUENCE [LARGE SCALE GENOMIC DNA]</scope>
    <source>
        <strain evidence="2 3">26-R-13</strain>
    </source>
</reference>
<dbReference type="AlphaFoldDB" id="W6YF09"/>